<reference evidence="1" key="1">
    <citation type="submission" date="2020-08" db="EMBL/GenBank/DDBJ databases">
        <title>Ramlibacter sp. GTP1 16S ribosomal RNA gene genome sequencing and assembly.</title>
        <authorList>
            <person name="Kang M."/>
        </authorList>
    </citation>
    <scope>NUCLEOTIDE SEQUENCE</scope>
    <source>
        <strain evidence="1">GTP1</strain>
    </source>
</reference>
<dbReference type="AlphaFoldDB" id="A0A923MES8"/>
<protein>
    <submittedName>
        <fullName evidence="1">Uncharacterized protein</fullName>
    </submittedName>
</protein>
<dbReference type="Proteomes" id="UP000596827">
    <property type="component" value="Unassembled WGS sequence"/>
</dbReference>
<accession>A0A923MES8</accession>
<gene>
    <name evidence="1" type="ORF">H8R02_26055</name>
</gene>
<organism evidence="1 2">
    <name type="scientific">Ramlibacter albus</name>
    <dbReference type="NCBI Taxonomy" id="2079448"/>
    <lineage>
        <taxon>Bacteria</taxon>
        <taxon>Pseudomonadati</taxon>
        <taxon>Pseudomonadota</taxon>
        <taxon>Betaproteobacteria</taxon>
        <taxon>Burkholderiales</taxon>
        <taxon>Comamonadaceae</taxon>
        <taxon>Ramlibacter</taxon>
    </lineage>
</organism>
<dbReference type="EMBL" id="JACORU010000013">
    <property type="protein sequence ID" value="MBC5767954.1"/>
    <property type="molecule type" value="Genomic_DNA"/>
</dbReference>
<proteinExistence type="predicted"/>
<dbReference type="RefSeq" id="WP_187084438.1">
    <property type="nucleotide sequence ID" value="NZ_JACORU010000013.1"/>
</dbReference>
<keyword evidence="2" id="KW-1185">Reference proteome</keyword>
<comment type="caution">
    <text evidence="1">The sequence shown here is derived from an EMBL/GenBank/DDBJ whole genome shotgun (WGS) entry which is preliminary data.</text>
</comment>
<evidence type="ECO:0000313" key="2">
    <source>
        <dbReference type="Proteomes" id="UP000596827"/>
    </source>
</evidence>
<evidence type="ECO:0000313" key="1">
    <source>
        <dbReference type="EMBL" id="MBC5767954.1"/>
    </source>
</evidence>
<name>A0A923MES8_9BURK</name>
<sequence>MVAIEAQNEKGWRWISAICRHRETAEAFLASVPPELRGFQRLVEIPHERYPLFVIEDRQFEYGKADLVRKRLAEPQPSGNEDAVLLNVYIVREDFVPQYPGRDSMGYLYHWHITDEALVPPRSHVIAEELLEAERDAV</sequence>